<dbReference type="PANTHER" id="PTHR30146:SF109">
    <property type="entry name" value="HTH-TYPE TRANSCRIPTIONAL REGULATOR GALS"/>
    <property type="match status" value="1"/>
</dbReference>
<dbReference type="CDD" id="cd06267">
    <property type="entry name" value="PBP1_LacI_sugar_binding-like"/>
    <property type="match status" value="1"/>
</dbReference>
<dbReference type="PROSITE" id="PS00356">
    <property type="entry name" value="HTH_LACI_1"/>
    <property type="match status" value="1"/>
</dbReference>
<dbReference type="SUPFAM" id="SSF53822">
    <property type="entry name" value="Periplasmic binding protein-like I"/>
    <property type="match status" value="1"/>
</dbReference>
<dbReference type="CDD" id="cd01392">
    <property type="entry name" value="HTH_LacI"/>
    <property type="match status" value="1"/>
</dbReference>
<name>A0ABV1K3B8_9PSEU</name>
<dbReference type="Pfam" id="PF00356">
    <property type="entry name" value="LacI"/>
    <property type="match status" value="1"/>
</dbReference>
<dbReference type="GO" id="GO:0003677">
    <property type="term" value="F:DNA binding"/>
    <property type="evidence" value="ECO:0007669"/>
    <property type="project" value="UniProtKB-KW"/>
</dbReference>
<dbReference type="EMBL" id="JBEDNQ010000001">
    <property type="protein sequence ID" value="MEQ3548948.1"/>
    <property type="molecule type" value="Genomic_DNA"/>
</dbReference>
<gene>
    <name evidence="5" type="ORF">WIS52_00580</name>
</gene>
<organism evidence="5 6">
    <name type="scientific">Pseudonocardia nematodicida</name>
    <dbReference type="NCBI Taxonomy" id="1206997"/>
    <lineage>
        <taxon>Bacteria</taxon>
        <taxon>Bacillati</taxon>
        <taxon>Actinomycetota</taxon>
        <taxon>Actinomycetes</taxon>
        <taxon>Pseudonocardiales</taxon>
        <taxon>Pseudonocardiaceae</taxon>
        <taxon>Pseudonocardia</taxon>
    </lineage>
</organism>
<protein>
    <submittedName>
        <fullName evidence="5">LacI family DNA-binding transcriptional regulator</fullName>
    </submittedName>
</protein>
<feature type="domain" description="HTH lacI-type" evidence="4">
    <location>
        <begin position="8"/>
        <end position="62"/>
    </location>
</feature>
<keyword evidence="2 5" id="KW-0238">DNA-binding</keyword>
<evidence type="ECO:0000259" key="4">
    <source>
        <dbReference type="PROSITE" id="PS50932"/>
    </source>
</evidence>
<evidence type="ECO:0000256" key="2">
    <source>
        <dbReference type="ARBA" id="ARBA00023125"/>
    </source>
</evidence>
<keyword evidence="3" id="KW-0804">Transcription</keyword>
<evidence type="ECO:0000313" key="5">
    <source>
        <dbReference type="EMBL" id="MEQ3548948.1"/>
    </source>
</evidence>
<evidence type="ECO:0000256" key="1">
    <source>
        <dbReference type="ARBA" id="ARBA00023015"/>
    </source>
</evidence>
<dbReference type="PANTHER" id="PTHR30146">
    <property type="entry name" value="LACI-RELATED TRANSCRIPTIONAL REPRESSOR"/>
    <property type="match status" value="1"/>
</dbReference>
<dbReference type="Pfam" id="PF13377">
    <property type="entry name" value="Peripla_BP_3"/>
    <property type="match status" value="1"/>
</dbReference>
<evidence type="ECO:0000313" key="6">
    <source>
        <dbReference type="Proteomes" id="UP001494902"/>
    </source>
</evidence>
<dbReference type="InterPro" id="IPR010982">
    <property type="entry name" value="Lambda_DNA-bd_dom_sf"/>
</dbReference>
<reference evidence="5 6" key="1">
    <citation type="submission" date="2024-03" db="EMBL/GenBank/DDBJ databases">
        <title>Draft genome sequence of Pseudonocardia nematodicida JCM 31783.</title>
        <authorList>
            <person name="Butdee W."/>
            <person name="Duangmal K."/>
        </authorList>
    </citation>
    <scope>NUCLEOTIDE SEQUENCE [LARGE SCALE GENOMIC DNA]</scope>
    <source>
        <strain evidence="5 6">JCM 31783</strain>
    </source>
</reference>
<keyword evidence="1" id="KW-0805">Transcription regulation</keyword>
<dbReference type="RefSeq" id="WP_349296041.1">
    <property type="nucleotide sequence ID" value="NZ_JBEDNQ010000001.1"/>
</dbReference>
<dbReference type="InterPro" id="IPR028082">
    <property type="entry name" value="Peripla_BP_I"/>
</dbReference>
<dbReference type="SUPFAM" id="SSF47413">
    <property type="entry name" value="lambda repressor-like DNA-binding domains"/>
    <property type="match status" value="1"/>
</dbReference>
<comment type="caution">
    <text evidence="5">The sequence shown here is derived from an EMBL/GenBank/DDBJ whole genome shotgun (WGS) entry which is preliminary data.</text>
</comment>
<evidence type="ECO:0000256" key="3">
    <source>
        <dbReference type="ARBA" id="ARBA00023163"/>
    </source>
</evidence>
<dbReference type="Proteomes" id="UP001494902">
    <property type="component" value="Unassembled WGS sequence"/>
</dbReference>
<sequence length="352" mass="37131">MAEGKRRVTLADIATRAGVSKAAVSYALNGAPGVSPAMRQRILDIAADLQFRPNRVAQDLRAGTAKVIGILLDNIENPVYTEIAGAAVSAAAARGYEVFVSHLGTSTDRKTEIALSHVDRNVSGLVLTSATVEDVPLLGSLHERGVPCVLAYRGLPEAPNDWVGIDDRAAARELASQVLRSGRRSVAIISGVRASTVAHNRLAGFREALREHGIEPVDSDQTWGALTREAGFTRARSILENHRGVDLLLCASDVLAVGAWDYARHAGLSVPGDLAITGFDGTGLASAGPLQLSTVNAPRRVMGECAVTMLIDRIEGADGPPVRRMLPYEIVLRASTEPDRSGSPVRSGDVAG</sequence>
<dbReference type="InterPro" id="IPR046335">
    <property type="entry name" value="LacI/GalR-like_sensor"/>
</dbReference>
<accession>A0ABV1K3B8</accession>
<dbReference type="SMART" id="SM00354">
    <property type="entry name" value="HTH_LACI"/>
    <property type="match status" value="1"/>
</dbReference>
<proteinExistence type="predicted"/>
<keyword evidence="6" id="KW-1185">Reference proteome</keyword>
<dbReference type="Gene3D" id="1.10.260.40">
    <property type="entry name" value="lambda repressor-like DNA-binding domains"/>
    <property type="match status" value="1"/>
</dbReference>
<dbReference type="Gene3D" id="3.40.50.2300">
    <property type="match status" value="2"/>
</dbReference>
<dbReference type="InterPro" id="IPR000843">
    <property type="entry name" value="HTH_LacI"/>
</dbReference>
<dbReference type="PROSITE" id="PS50932">
    <property type="entry name" value="HTH_LACI_2"/>
    <property type="match status" value="1"/>
</dbReference>